<evidence type="ECO:0000256" key="2">
    <source>
        <dbReference type="ARBA" id="ARBA00022490"/>
    </source>
</evidence>
<dbReference type="InterPro" id="IPR004154">
    <property type="entry name" value="Anticodon-bd"/>
</dbReference>
<evidence type="ECO:0000256" key="4">
    <source>
        <dbReference type="ARBA" id="ARBA00022598"/>
    </source>
</evidence>
<evidence type="ECO:0000256" key="12">
    <source>
        <dbReference type="ARBA" id="ARBA00049515"/>
    </source>
</evidence>
<dbReference type="Gene3D" id="3.30.930.10">
    <property type="entry name" value="Bira Bifunctional Protein, Domain 2"/>
    <property type="match status" value="1"/>
</dbReference>
<dbReference type="PRINTS" id="PR01047">
    <property type="entry name" value="TRNASYNTHTHR"/>
</dbReference>
<evidence type="ECO:0000313" key="17">
    <source>
        <dbReference type="EMBL" id="ELR5220008.1"/>
    </source>
</evidence>
<dbReference type="GO" id="GO:0005829">
    <property type="term" value="C:cytosol"/>
    <property type="evidence" value="ECO:0007669"/>
    <property type="project" value="TreeGrafter"/>
</dbReference>
<dbReference type="EMBL" id="ABEXCJ050000045">
    <property type="protein sequence ID" value="EMR4592195.1"/>
    <property type="molecule type" value="Genomic_DNA"/>
</dbReference>
<dbReference type="PANTHER" id="PTHR11451">
    <property type="entry name" value="THREONINE-TRNA LIGASE"/>
    <property type="match status" value="1"/>
</dbReference>
<dbReference type="InterPro" id="IPR018163">
    <property type="entry name" value="Thr/Ala-tRNA-synth_IIc_edit"/>
</dbReference>
<dbReference type="CDD" id="cd00860">
    <property type="entry name" value="ThrRS_anticodon"/>
    <property type="match status" value="1"/>
</dbReference>
<keyword evidence="10 13" id="KW-0648">Protein biosynthesis</keyword>
<dbReference type="HAMAP" id="MF_00184">
    <property type="entry name" value="Thr_tRNA_synth"/>
    <property type="match status" value="1"/>
</dbReference>
<reference evidence="16" key="1">
    <citation type="submission" date="2023-10" db="EMBL/GenBank/DDBJ databases">
        <authorList>
            <consortium name="Clinical and Environmental Microbiology Branch: Whole genome sequencing antimicrobial resistance pathogens in the healthcare setting"/>
        </authorList>
    </citation>
    <scope>NUCLEOTIDE SEQUENCE</scope>
    <source>
        <strain evidence="16">2020QW-00022</strain>
    </source>
</reference>
<organism evidence="16">
    <name type="scientific">Providencia rettgeri</name>
    <dbReference type="NCBI Taxonomy" id="587"/>
    <lineage>
        <taxon>Bacteria</taxon>
        <taxon>Pseudomonadati</taxon>
        <taxon>Pseudomonadota</taxon>
        <taxon>Gammaproteobacteria</taxon>
        <taxon>Enterobacterales</taxon>
        <taxon>Morganellaceae</taxon>
        <taxon>Providencia</taxon>
    </lineage>
</organism>
<dbReference type="InterPro" id="IPR004095">
    <property type="entry name" value="TGS"/>
</dbReference>
<comment type="cofactor">
    <cofactor evidence="13">
        <name>Zn(2+)</name>
        <dbReference type="ChEBI" id="CHEBI:29105"/>
    </cofactor>
    <text evidence="13">Binds 1 zinc ion per subunit.</text>
</comment>
<dbReference type="GO" id="GO:0006435">
    <property type="term" value="P:threonyl-tRNA aminoacylation"/>
    <property type="evidence" value="ECO:0007669"/>
    <property type="project" value="UniProtKB-UniRule"/>
</dbReference>
<evidence type="ECO:0000256" key="1">
    <source>
        <dbReference type="ARBA" id="ARBA00008226"/>
    </source>
</evidence>
<feature type="region of interest" description="Catalytic" evidence="13">
    <location>
        <begin position="243"/>
        <end position="534"/>
    </location>
</feature>
<evidence type="ECO:0000256" key="11">
    <source>
        <dbReference type="ARBA" id="ARBA00023146"/>
    </source>
</evidence>
<dbReference type="FunFam" id="3.30.54.20:FF:000002">
    <property type="entry name" value="Threonine--tRNA ligase"/>
    <property type="match status" value="1"/>
</dbReference>
<dbReference type="FunFam" id="3.30.930.10:FF:000002">
    <property type="entry name" value="Threonine--tRNA ligase"/>
    <property type="match status" value="1"/>
</dbReference>
<dbReference type="EMBL" id="ABEXCJ040000001">
    <property type="protein sequence ID" value="ELR5216265.1"/>
    <property type="molecule type" value="Genomic_DNA"/>
</dbReference>
<dbReference type="GO" id="GO:0046872">
    <property type="term" value="F:metal ion binding"/>
    <property type="evidence" value="ECO:0007669"/>
    <property type="project" value="UniProtKB-KW"/>
</dbReference>
<evidence type="ECO:0000313" key="19">
    <source>
        <dbReference type="EMBL" id="EMR4592195.1"/>
    </source>
</evidence>
<dbReference type="FunFam" id="3.10.20.30:FF:000005">
    <property type="entry name" value="Threonine--tRNA ligase"/>
    <property type="match status" value="1"/>
</dbReference>
<comment type="subunit">
    <text evidence="13">Homodimer.</text>
</comment>
<feature type="domain" description="Aminoacyl-transfer RNA synthetases class-II family profile" evidence="14">
    <location>
        <begin position="243"/>
        <end position="534"/>
    </location>
</feature>
<evidence type="ECO:0000259" key="15">
    <source>
        <dbReference type="PROSITE" id="PS51880"/>
    </source>
</evidence>
<comment type="subcellular location">
    <subcellularLocation>
        <location evidence="13">Cytoplasm</location>
    </subcellularLocation>
</comment>
<comment type="caution">
    <text evidence="16">The sequence shown here is derived from an EMBL/GenBank/DDBJ whole genome shotgun (WGS) entry which is preliminary data.</text>
</comment>
<evidence type="ECO:0000256" key="3">
    <source>
        <dbReference type="ARBA" id="ARBA00022555"/>
    </source>
</evidence>
<dbReference type="InterPro" id="IPR012675">
    <property type="entry name" value="Beta-grasp_dom_sf"/>
</dbReference>
<dbReference type="AlphaFoldDB" id="A0A3R9CT87"/>
<evidence type="ECO:0000256" key="13">
    <source>
        <dbReference type="HAMAP-Rule" id="MF_00184"/>
    </source>
</evidence>
<keyword evidence="3 13" id="KW-0820">tRNA-binding</keyword>
<dbReference type="Gene3D" id="3.30.54.20">
    <property type="match status" value="1"/>
</dbReference>
<keyword evidence="11 13" id="KW-0030">Aminoacyl-tRNA synthetase</keyword>
<dbReference type="GO" id="GO:0004829">
    <property type="term" value="F:threonine-tRNA ligase activity"/>
    <property type="evidence" value="ECO:0007669"/>
    <property type="project" value="UniProtKB-UniRule"/>
</dbReference>
<dbReference type="InterPro" id="IPR002314">
    <property type="entry name" value="aa-tRNA-synt_IIb"/>
</dbReference>
<dbReference type="CDD" id="cd01667">
    <property type="entry name" value="TGS_ThrRS"/>
    <property type="match status" value="1"/>
</dbReference>
<dbReference type="Pfam" id="PF03129">
    <property type="entry name" value="HGTP_anticodon"/>
    <property type="match status" value="1"/>
</dbReference>
<dbReference type="FunFam" id="3.30.980.10:FF:000005">
    <property type="entry name" value="Threonyl-tRNA synthetase, mitochondrial"/>
    <property type="match status" value="1"/>
</dbReference>
<keyword evidence="4 13" id="KW-0436">Ligase</keyword>
<dbReference type="CDD" id="cd00771">
    <property type="entry name" value="ThrRS_core"/>
    <property type="match status" value="1"/>
</dbReference>
<dbReference type="PROSITE" id="PS51880">
    <property type="entry name" value="TGS"/>
    <property type="match status" value="1"/>
</dbReference>
<comment type="catalytic activity">
    <reaction evidence="12 13">
        <text>tRNA(Thr) + L-threonine + ATP = L-threonyl-tRNA(Thr) + AMP + diphosphate + H(+)</text>
        <dbReference type="Rhea" id="RHEA:24624"/>
        <dbReference type="Rhea" id="RHEA-COMP:9670"/>
        <dbReference type="Rhea" id="RHEA-COMP:9704"/>
        <dbReference type="ChEBI" id="CHEBI:15378"/>
        <dbReference type="ChEBI" id="CHEBI:30616"/>
        <dbReference type="ChEBI" id="CHEBI:33019"/>
        <dbReference type="ChEBI" id="CHEBI:57926"/>
        <dbReference type="ChEBI" id="CHEBI:78442"/>
        <dbReference type="ChEBI" id="CHEBI:78534"/>
        <dbReference type="ChEBI" id="CHEBI:456215"/>
        <dbReference type="EC" id="6.1.1.3"/>
    </reaction>
</comment>
<keyword evidence="8 13" id="KW-0067">ATP-binding</keyword>
<keyword evidence="2 13" id="KW-0963">Cytoplasm</keyword>
<dbReference type="PROSITE" id="PS50862">
    <property type="entry name" value="AA_TRNA_LIGASE_II"/>
    <property type="match status" value="1"/>
</dbReference>
<dbReference type="InterPro" id="IPR012676">
    <property type="entry name" value="TGS-like"/>
</dbReference>
<protein>
    <recommendedName>
        <fullName evidence="13">Threonine--tRNA ligase</fullName>
        <ecNumber evidence="13">6.1.1.3</ecNumber>
    </recommendedName>
    <alternativeName>
        <fullName evidence="13">Threonyl-tRNA synthetase</fullName>
        <shortName evidence="13">ThrRS</shortName>
    </alternativeName>
</protein>
<dbReference type="GO" id="GO:0005524">
    <property type="term" value="F:ATP binding"/>
    <property type="evidence" value="ECO:0007669"/>
    <property type="project" value="UniProtKB-UniRule"/>
</dbReference>
<dbReference type="InterPro" id="IPR033728">
    <property type="entry name" value="ThrRS_core"/>
</dbReference>
<feature type="domain" description="TGS" evidence="15">
    <location>
        <begin position="1"/>
        <end position="61"/>
    </location>
</feature>
<dbReference type="SUPFAM" id="SSF55186">
    <property type="entry name" value="ThrRS/AlaRS common domain"/>
    <property type="match status" value="1"/>
</dbReference>
<evidence type="ECO:0000256" key="9">
    <source>
        <dbReference type="ARBA" id="ARBA00022884"/>
    </source>
</evidence>
<evidence type="ECO:0000313" key="18">
    <source>
        <dbReference type="EMBL" id="EMR4588452.1"/>
    </source>
</evidence>
<name>A0A3R9CT87_PRORE</name>
<keyword evidence="7 13" id="KW-0862">Zinc</keyword>
<dbReference type="NCBIfam" id="TIGR00418">
    <property type="entry name" value="thrS"/>
    <property type="match status" value="1"/>
</dbReference>
<dbReference type="OrthoDB" id="9802304at2"/>
<dbReference type="InterPro" id="IPR012947">
    <property type="entry name" value="tRNA_SAD"/>
</dbReference>
<dbReference type="SUPFAM" id="SSF81271">
    <property type="entry name" value="TGS-like"/>
    <property type="match status" value="1"/>
</dbReference>
<evidence type="ECO:0000256" key="6">
    <source>
        <dbReference type="ARBA" id="ARBA00022741"/>
    </source>
</evidence>
<dbReference type="SUPFAM" id="SSF55681">
    <property type="entry name" value="Class II aaRS and biotin synthetases"/>
    <property type="match status" value="1"/>
</dbReference>
<feature type="binding site" evidence="13">
    <location>
        <position position="385"/>
    </location>
    <ligand>
        <name>Zn(2+)</name>
        <dbReference type="ChEBI" id="CHEBI:29105"/>
        <note>catalytic</note>
    </ligand>
</feature>
<evidence type="ECO:0000259" key="14">
    <source>
        <dbReference type="PROSITE" id="PS50862"/>
    </source>
</evidence>
<evidence type="ECO:0000256" key="7">
    <source>
        <dbReference type="ARBA" id="ARBA00022833"/>
    </source>
</evidence>
<dbReference type="Gene3D" id="3.10.20.30">
    <property type="match status" value="1"/>
</dbReference>
<dbReference type="InterPro" id="IPR006195">
    <property type="entry name" value="aa-tRNA-synth_II"/>
</dbReference>
<dbReference type="Gene3D" id="3.30.980.10">
    <property type="entry name" value="Threonyl-trna Synthetase, Chain A, domain 2"/>
    <property type="match status" value="1"/>
</dbReference>
<dbReference type="GO" id="GO:0000049">
    <property type="term" value="F:tRNA binding"/>
    <property type="evidence" value="ECO:0007669"/>
    <property type="project" value="UniProtKB-KW"/>
</dbReference>
<dbReference type="EMBL" id="ABEXCJ040000045">
    <property type="protein sequence ID" value="ELR5220008.1"/>
    <property type="molecule type" value="Genomic_DNA"/>
</dbReference>
<dbReference type="SMART" id="SM00863">
    <property type="entry name" value="tRNA_SAD"/>
    <property type="match status" value="1"/>
</dbReference>
<evidence type="ECO:0000256" key="8">
    <source>
        <dbReference type="ARBA" id="ARBA00022840"/>
    </source>
</evidence>
<keyword evidence="5 13" id="KW-0479">Metal-binding</keyword>
<keyword evidence="6 13" id="KW-0547">Nucleotide-binding</keyword>
<dbReference type="Pfam" id="PF07973">
    <property type="entry name" value="tRNA_SAD"/>
    <property type="match status" value="1"/>
</dbReference>
<dbReference type="RefSeq" id="WP_125890943.1">
    <property type="nucleotide sequence ID" value="NZ_CP096258.1"/>
</dbReference>
<feature type="binding site" evidence="13">
    <location>
        <position position="511"/>
    </location>
    <ligand>
        <name>Zn(2+)</name>
        <dbReference type="ChEBI" id="CHEBI:29105"/>
        <note>catalytic</note>
    </ligand>
</feature>
<gene>
    <name evidence="13 16" type="primary">thrS</name>
    <name evidence="18" type="ORF">M0K77_000720</name>
    <name evidence="19" type="ORF">M0K77_004594</name>
    <name evidence="16" type="ORF">M0K77_RS03600</name>
    <name evidence="17" type="ORF">M0K77_RS22970</name>
</gene>
<dbReference type="EMBL" id="ABEXCJ050000001">
    <property type="protein sequence ID" value="EMR4588452.1"/>
    <property type="molecule type" value="Genomic_DNA"/>
</dbReference>
<keyword evidence="9 13" id="KW-0694">RNA-binding</keyword>
<dbReference type="SUPFAM" id="SSF52954">
    <property type="entry name" value="Class II aaRS ABD-related"/>
    <property type="match status" value="1"/>
</dbReference>
<dbReference type="InterPro" id="IPR047246">
    <property type="entry name" value="ThrRS_anticodon"/>
</dbReference>
<evidence type="ECO:0000313" key="16">
    <source>
        <dbReference type="EMBL" id="ELR5216265.1"/>
    </source>
</evidence>
<proteinExistence type="inferred from homology"/>
<dbReference type="InterPro" id="IPR036621">
    <property type="entry name" value="Anticodon-bd_dom_sf"/>
</dbReference>
<comment type="similarity">
    <text evidence="1 13">Belongs to the class-II aminoacyl-tRNA synthetase family.</text>
</comment>
<dbReference type="Gene3D" id="3.40.50.800">
    <property type="entry name" value="Anticodon-binding domain"/>
    <property type="match status" value="1"/>
</dbReference>
<feature type="binding site" evidence="13">
    <location>
        <position position="334"/>
    </location>
    <ligand>
        <name>Zn(2+)</name>
        <dbReference type="ChEBI" id="CHEBI:29105"/>
        <note>catalytic</note>
    </ligand>
</feature>
<dbReference type="EC" id="6.1.1.3" evidence="13"/>
<dbReference type="InterPro" id="IPR002320">
    <property type="entry name" value="Thr-tRNA-ligase_IIa"/>
</dbReference>
<evidence type="ECO:0000256" key="5">
    <source>
        <dbReference type="ARBA" id="ARBA00022723"/>
    </source>
</evidence>
<accession>A0A3R9CT87</accession>
<dbReference type="Pfam" id="PF02824">
    <property type="entry name" value="TGS"/>
    <property type="match status" value="1"/>
</dbReference>
<dbReference type="Pfam" id="PF00587">
    <property type="entry name" value="tRNA-synt_2b"/>
    <property type="match status" value="1"/>
</dbReference>
<dbReference type="PANTHER" id="PTHR11451:SF44">
    <property type="entry name" value="THREONINE--TRNA LIGASE, CHLOROPLASTIC_MITOCHONDRIAL 2"/>
    <property type="match status" value="1"/>
</dbReference>
<evidence type="ECO:0000256" key="10">
    <source>
        <dbReference type="ARBA" id="ARBA00022917"/>
    </source>
</evidence>
<dbReference type="InterPro" id="IPR045864">
    <property type="entry name" value="aa-tRNA-synth_II/BPL/LPL"/>
</dbReference>
<sequence>MPVITLPDGSQRQFEHPVSVMDVARDIGAGLAKACIAGRINGERVDACEIIEHDANVSIITSKDEDGLEIIRHSCAHLLGHAIKQLWPNTKMAIGPTIDNGFYYDVDLDHMLTQEDLEKLEKRMLELAKTDYEVVKKRVSWSEARETFVARGEDYKVEILDQNISQDDRPGLYHHEEYVDMCRGPHVPNMRFCHHFKLQKVAGAYWRGNSDNKMLQRIYGTAWADKKQLAAYLLRLEEAAKRDHRKIGKQLDLYHMQEEAPGMAFWHNDGWTIFRELETFVRTKLKAYNYQEVKGPFMMDRVLWEKTGHWDNYKDAMFTTSSENREYCVKPMNCPGHVQIFNQGLKSYRDLPLRMAEFGSCHRNEPSGALHGLMRVRGFTQDDAHIFCTEEQILSEVTSCIEMIYDVYATFGFEKIVVKLSTRPEKRIGTDEMWDRAEEDLANALKSKGIEFEYQPGEGAFYGPKIEFTLYDCLDRAWQCGTVQLDFFLPGRLTASYVGENNERIVPVMIHRAVLGSLERFIGILTEEYAGFFPTWLAPQQVVVMNITDGQADYVQELVSKLQSVGIRAKADLRNEKIGFKIREHTLRRVPYMLVCGDKEVESGKVAVRTRRGKDLGSLDVNEFMTKLLEEIRSRQLNQMEE</sequence>
<dbReference type="FunFam" id="3.40.50.800:FF:000001">
    <property type="entry name" value="Threonine--tRNA ligase"/>
    <property type="match status" value="1"/>
</dbReference>